<evidence type="ECO:0000313" key="1">
    <source>
        <dbReference type="EMBL" id="RXH28975.1"/>
    </source>
</evidence>
<evidence type="ECO:0000313" key="2">
    <source>
        <dbReference type="Proteomes" id="UP000289546"/>
    </source>
</evidence>
<keyword evidence="2" id="KW-1185">Reference proteome</keyword>
<proteinExistence type="predicted"/>
<accession>A0A4Q0S465</accession>
<sequence>MKALAVALLLTADQEHLGLLGTTPRASRAIGPPQALQEFPGCRVIFKWRGHRERSQTKTAMLLLIVSLASHKLLLFERF</sequence>
<dbReference type="Proteomes" id="UP000289546">
    <property type="component" value="Unassembled WGS sequence"/>
</dbReference>
<protein>
    <submittedName>
        <fullName evidence="1">Uncharacterized protein</fullName>
    </submittedName>
</protein>
<comment type="caution">
    <text evidence="1">The sequence shown here is derived from an EMBL/GenBank/DDBJ whole genome shotgun (WGS) entry which is preliminary data.</text>
</comment>
<dbReference type="AlphaFoldDB" id="A0A4Q0S465"/>
<gene>
    <name evidence="1" type="ORF">XH99_14385</name>
</gene>
<organism evidence="1 2">
    <name type="scientific">Bradyrhizobium nanningense</name>
    <dbReference type="NCBI Taxonomy" id="1325118"/>
    <lineage>
        <taxon>Bacteria</taxon>
        <taxon>Pseudomonadati</taxon>
        <taxon>Pseudomonadota</taxon>
        <taxon>Alphaproteobacteria</taxon>
        <taxon>Hyphomicrobiales</taxon>
        <taxon>Nitrobacteraceae</taxon>
        <taxon>Bradyrhizobium</taxon>
    </lineage>
</organism>
<dbReference type="EMBL" id="LBJQ01000073">
    <property type="protein sequence ID" value="RXH28975.1"/>
    <property type="molecule type" value="Genomic_DNA"/>
</dbReference>
<reference evidence="1 2" key="1">
    <citation type="submission" date="2015-04" db="EMBL/GenBank/DDBJ databases">
        <title>Comparative genomics of rhizobia nodulating Arachis hypogaea in China.</title>
        <authorList>
            <person name="Li Y."/>
        </authorList>
    </citation>
    <scope>NUCLEOTIDE SEQUENCE [LARGE SCALE GENOMIC DNA]</scope>
    <source>
        <strain evidence="1 2">CCBAU 51757</strain>
    </source>
</reference>
<name>A0A4Q0S465_9BRAD</name>